<dbReference type="CDD" id="cd13114">
    <property type="entry name" value="POLO_box_Plk4_1"/>
    <property type="match status" value="1"/>
</dbReference>
<dbReference type="InterPro" id="IPR033696">
    <property type="entry name" value="POLO_box_Plk4_C"/>
</dbReference>
<reference evidence="11" key="1">
    <citation type="journal article" date="2020" name="J Insects Food Feed">
        <title>The yellow mealworm (Tenebrio molitor) genome: a resource for the emerging insects as food and feed industry.</title>
        <authorList>
            <person name="Eriksson T."/>
            <person name="Andere A."/>
            <person name="Kelstrup H."/>
            <person name="Emery V."/>
            <person name="Picard C."/>
        </authorList>
    </citation>
    <scope>NUCLEOTIDE SEQUENCE</scope>
    <source>
        <strain evidence="11">Stoneville</strain>
        <tissue evidence="11">Whole head</tissue>
    </source>
</reference>
<keyword evidence="4" id="KW-0418">Kinase</keyword>
<keyword evidence="12" id="KW-1185">Reference proteome</keyword>
<dbReference type="InterPro" id="IPR000959">
    <property type="entry name" value="POLO_box_dom"/>
</dbReference>
<dbReference type="InterPro" id="IPR033698">
    <property type="entry name" value="POLO_box_Plk4_2"/>
</dbReference>
<dbReference type="InterPro" id="IPR002350">
    <property type="entry name" value="Kazal_dom"/>
</dbReference>
<accession>A0A8J6L9Q9</accession>
<dbReference type="GO" id="GO:0005634">
    <property type="term" value="C:nucleus"/>
    <property type="evidence" value="ECO:0007669"/>
    <property type="project" value="TreeGrafter"/>
</dbReference>
<feature type="region of interest" description="Disordered" evidence="7">
    <location>
        <begin position="639"/>
        <end position="666"/>
    </location>
</feature>
<dbReference type="Proteomes" id="UP000719412">
    <property type="component" value="Unassembled WGS sequence"/>
</dbReference>
<comment type="caution">
    <text evidence="11">The sequence shown here is derived from an EMBL/GenBank/DDBJ whole genome shotgun (WGS) entry which is preliminary data.</text>
</comment>
<feature type="region of interest" description="Disordered" evidence="7">
    <location>
        <begin position="894"/>
        <end position="921"/>
    </location>
</feature>
<evidence type="ECO:0000256" key="6">
    <source>
        <dbReference type="ARBA" id="ARBA00022843"/>
    </source>
</evidence>
<dbReference type="PANTHER" id="PTHR24345:SF91">
    <property type="entry name" value="SERINE_THREONINE-PROTEIN KINASE PLK4"/>
    <property type="match status" value="1"/>
</dbReference>
<reference evidence="11" key="2">
    <citation type="submission" date="2021-08" db="EMBL/GenBank/DDBJ databases">
        <authorList>
            <person name="Eriksson T."/>
        </authorList>
    </citation>
    <scope>NUCLEOTIDE SEQUENCE</scope>
    <source>
        <strain evidence="11">Stoneville</strain>
        <tissue evidence="11">Whole head</tissue>
    </source>
</reference>
<keyword evidence="3" id="KW-0547">Nucleotide-binding</keyword>
<keyword evidence="2" id="KW-0808">Transferase</keyword>
<evidence type="ECO:0000259" key="10">
    <source>
        <dbReference type="PROSITE" id="PS51985"/>
    </source>
</evidence>
<dbReference type="Pfam" id="PF18190">
    <property type="entry name" value="Plk4_PB1"/>
    <property type="match status" value="1"/>
</dbReference>
<evidence type="ECO:0000256" key="7">
    <source>
        <dbReference type="SAM" id="MobiDB-lite"/>
    </source>
</evidence>
<dbReference type="PROSITE" id="PS50078">
    <property type="entry name" value="POLO_BOX"/>
    <property type="match status" value="1"/>
</dbReference>
<name>A0A8J6L9Q9_TENMO</name>
<evidence type="ECO:0000259" key="8">
    <source>
        <dbReference type="PROSITE" id="PS50078"/>
    </source>
</evidence>
<dbReference type="SUPFAM" id="SSF82615">
    <property type="entry name" value="Polo-box domain"/>
    <property type="match status" value="1"/>
</dbReference>
<dbReference type="AlphaFoldDB" id="A0A8J6L9Q9"/>
<keyword evidence="6" id="KW-0832">Ubl conjugation</keyword>
<dbReference type="CDD" id="cd13116">
    <property type="entry name" value="POLO_box_Plk4_3"/>
    <property type="match status" value="1"/>
</dbReference>
<evidence type="ECO:0000256" key="2">
    <source>
        <dbReference type="ARBA" id="ARBA00022679"/>
    </source>
</evidence>
<dbReference type="GO" id="GO:0005524">
    <property type="term" value="F:ATP binding"/>
    <property type="evidence" value="ECO:0007669"/>
    <property type="project" value="UniProtKB-KW"/>
</dbReference>
<gene>
    <name evidence="11" type="ORF">GEV33_011538</name>
</gene>
<dbReference type="Gene3D" id="3.30.1120.120">
    <property type="match status" value="1"/>
</dbReference>
<feature type="domain" description="Cryptic POLO box 2 (CPB2)" evidence="10">
    <location>
        <begin position="1037"/>
        <end position="1144"/>
    </location>
</feature>
<dbReference type="InterPro" id="IPR047108">
    <property type="entry name" value="Plk4-like_POLO_box_2_sf"/>
</dbReference>
<dbReference type="SUPFAM" id="SSF56112">
    <property type="entry name" value="Protein kinase-like (PK-like)"/>
    <property type="match status" value="1"/>
</dbReference>
<feature type="region of interest" description="Disordered" evidence="7">
    <location>
        <begin position="276"/>
        <end position="299"/>
    </location>
</feature>
<feature type="domain" description="POLO box" evidence="8">
    <location>
        <begin position="1174"/>
        <end position="1250"/>
    </location>
</feature>
<sequence>MTLSIGEVALASFAKSPKAAVHHPANTAALAALITTVEIPTRKDNGYATATAKPGCSPVRKKTEWRFHFSRIISGNPETPARPLQFSASLFLVSRARYVRGRLRRAASTSLPDIVTMTMLPTVIQQGREKSSTCQITDDISINPATVTTVTLHFRDESEPVLLHSLNRINDIFHGANGKRVLRKVTRHGHVLRTYNDPAVLHRKRNDASELLHTVAFYVKLSTPARIGALIATRKNACRASTVVKRCDIFDESLSRGVAQLRLESVSLMAPFLNSSATTERENDRTTVAPGSKGGKTPEGYLPQVQLGKFHLERESSPQLNVITVTLDHYKQLHQVAWPVTRFSLFLLWVPRWRNHQVGLLYPEGTPAAAPSICPFFAIPEAAGPIWPSIDSTPFDVAVVATTYGKPAKGSTKAALKKKPCLEVCATDYQPVCAGDGTGKNKSFGNECVLSNYNCETGNRLILVDAAPPHNALMPACLGQGCDLDSGPVCGIDDTGMPRTFENRCMADLAYCQYGTLIVALLQPITAYHHHGLDVRFTPSDDTRYQLSANDPNKYVNFDNFDDSRRPGRQLPRFNYPNNPSNGFSWDEPSSPFRQNDFSSNRGSSDGFNWPSRSGTDDDSFIFEDDFENRNYIVRTTQRVPTSRRRPVQRRPSTQRTPTSTVAIPGMGTARSACEDRCLSTPQYNPVCGDDDVTYFSMDRLLCAQKCGKTSYHLPSHLSVEAKDLINSLLQKNPKDRIKLDQILDHPFIRRGQMMTSHLTQDSGIHTMSSRRESAFSDGAIPNMYMTPNNFRHSNSDCMASANKCNSTPHSIEHITRKIHDTHIRSNYSDPQCCSNIHHKIPESLSLLSNCGETKSSHCSCHELLQSVSQCSQSAYPADPGGNRILKEITTSNSCKPTQTNFSTNSSSSGEGNKKSEKSKGQRLLQLCSQRLLPKTHRTENSILHIMEDGEVVVELMKKKGSLKRTVVCDVLRISSDGAKIIIYEPNGGKGVAPLSTPPPVPVQGGYDLYTIENLPEKHWKKYMHAYQFVALIKEKTPKVTCYSDKMKCVLMENLTDFEVTFYEGGSVTKSSLKGITFQDSSGNKHMVKTSNECRSLTGTFEYMWNQSQEAVKHCLLLEEMLSKQSGPNFPAIIGRRPASLLGKENHTQSMMPSFTVSMNSTAVGSSFQSNASKEKRVSVPGVGTAVQLSNGEVQVRYGDGSQLSMDGKHQIKYQYSDGNTVMYTDNDNIPRPIREKLQHMPKILKQLMPSPTTHNFRL</sequence>
<feature type="compositionally biased region" description="Low complexity" evidence="7">
    <location>
        <begin position="650"/>
        <end position="662"/>
    </location>
</feature>
<keyword evidence="5" id="KW-0067">ATP-binding</keyword>
<dbReference type="InterPro" id="IPR036058">
    <property type="entry name" value="Kazal_dom_sf"/>
</dbReference>
<dbReference type="Pfam" id="PF18409">
    <property type="entry name" value="Plk4_PB2"/>
    <property type="match status" value="1"/>
</dbReference>
<dbReference type="PROSITE" id="PS51984">
    <property type="entry name" value="CPB1"/>
    <property type="match status" value="1"/>
</dbReference>
<dbReference type="Pfam" id="PF07648">
    <property type="entry name" value="Kazal_2"/>
    <property type="match status" value="2"/>
</dbReference>
<proteinExistence type="predicted"/>
<dbReference type="PROSITE" id="PS51985">
    <property type="entry name" value="CPB2"/>
    <property type="match status" value="1"/>
</dbReference>
<dbReference type="FunFam" id="2.40.50.930:FF:000001">
    <property type="entry name" value="Serine/threonine-protein kinase PLK4"/>
    <property type="match status" value="1"/>
</dbReference>
<evidence type="ECO:0000259" key="9">
    <source>
        <dbReference type="PROSITE" id="PS51984"/>
    </source>
</evidence>
<evidence type="ECO:0000313" key="11">
    <source>
        <dbReference type="EMBL" id="KAH0811253.1"/>
    </source>
</evidence>
<dbReference type="InterPro" id="IPR046437">
    <property type="entry name" value="Ser_Thr-PK_POLO_box_1_sf"/>
</dbReference>
<dbReference type="Gene3D" id="1.10.510.10">
    <property type="entry name" value="Transferase(Phosphotransferase) domain 1"/>
    <property type="match status" value="1"/>
</dbReference>
<dbReference type="Gene3D" id="3.30.1120.130">
    <property type="match status" value="1"/>
</dbReference>
<feature type="compositionally biased region" description="Polar residues" evidence="7">
    <location>
        <begin position="894"/>
        <end position="904"/>
    </location>
</feature>
<feature type="domain" description="Cryptic POLO box 1 (CPB1)" evidence="9">
    <location>
        <begin position="919"/>
        <end position="1036"/>
    </location>
</feature>
<feature type="region of interest" description="Disordered" evidence="7">
    <location>
        <begin position="556"/>
        <end position="613"/>
    </location>
</feature>
<dbReference type="SUPFAM" id="SSF100895">
    <property type="entry name" value="Kazal-type serine protease inhibitors"/>
    <property type="match status" value="2"/>
</dbReference>
<evidence type="ECO:0000256" key="1">
    <source>
        <dbReference type="ARBA" id="ARBA00022527"/>
    </source>
</evidence>
<keyword evidence="1" id="KW-0723">Serine/threonine-protein kinase</keyword>
<dbReference type="Gene3D" id="2.40.50.930">
    <property type="match status" value="1"/>
</dbReference>
<dbReference type="Gene3D" id="3.30.60.30">
    <property type="match status" value="1"/>
</dbReference>
<evidence type="ECO:0000256" key="4">
    <source>
        <dbReference type="ARBA" id="ARBA00022777"/>
    </source>
</evidence>
<dbReference type="GO" id="GO:0004674">
    <property type="term" value="F:protein serine/threonine kinase activity"/>
    <property type="evidence" value="ECO:0007669"/>
    <property type="project" value="UniProtKB-KW"/>
</dbReference>
<dbReference type="InterPro" id="IPR011009">
    <property type="entry name" value="Kinase-like_dom_sf"/>
</dbReference>
<protein>
    <submittedName>
        <fullName evidence="11">Uncharacterized protein</fullName>
    </submittedName>
</protein>
<organism evidence="11 12">
    <name type="scientific">Tenebrio molitor</name>
    <name type="common">Yellow mealworm beetle</name>
    <dbReference type="NCBI Taxonomy" id="7067"/>
    <lineage>
        <taxon>Eukaryota</taxon>
        <taxon>Metazoa</taxon>
        <taxon>Ecdysozoa</taxon>
        <taxon>Arthropoda</taxon>
        <taxon>Hexapoda</taxon>
        <taxon>Insecta</taxon>
        <taxon>Pterygota</taxon>
        <taxon>Neoptera</taxon>
        <taxon>Endopterygota</taxon>
        <taxon>Coleoptera</taxon>
        <taxon>Polyphaga</taxon>
        <taxon>Cucujiformia</taxon>
        <taxon>Tenebrionidae</taxon>
        <taxon>Tenebrio</taxon>
    </lineage>
</organism>
<dbReference type="InterPro" id="IPR033699">
    <property type="entry name" value="POLO_box_Plk4_1"/>
</dbReference>
<evidence type="ECO:0000256" key="3">
    <source>
        <dbReference type="ARBA" id="ARBA00022741"/>
    </source>
</evidence>
<feature type="compositionally biased region" description="Polar residues" evidence="7">
    <location>
        <begin position="592"/>
        <end position="613"/>
    </location>
</feature>
<evidence type="ECO:0000313" key="12">
    <source>
        <dbReference type="Proteomes" id="UP000719412"/>
    </source>
</evidence>
<evidence type="ECO:0000256" key="5">
    <source>
        <dbReference type="ARBA" id="ARBA00022840"/>
    </source>
</evidence>
<dbReference type="EMBL" id="JABDTM020026936">
    <property type="protein sequence ID" value="KAH0811253.1"/>
    <property type="molecule type" value="Genomic_DNA"/>
</dbReference>
<dbReference type="PANTHER" id="PTHR24345">
    <property type="entry name" value="SERINE/THREONINE-PROTEIN KINASE PLK"/>
    <property type="match status" value="1"/>
</dbReference>